<name>A0ABQ1UCH6_9FLAO</name>
<comment type="caution">
    <text evidence="1">The sequence shown here is derived from an EMBL/GenBank/DDBJ whole genome shotgun (WGS) entry which is preliminary data.</text>
</comment>
<dbReference type="EMBL" id="BMKP01000006">
    <property type="protein sequence ID" value="GGF15814.1"/>
    <property type="molecule type" value="Genomic_DNA"/>
</dbReference>
<keyword evidence="2" id="KW-1185">Reference proteome</keyword>
<evidence type="ECO:0000313" key="1">
    <source>
        <dbReference type="EMBL" id="GGF15814.1"/>
    </source>
</evidence>
<accession>A0ABQ1UCH6</accession>
<dbReference type="Proteomes" id="UP000655016">
    <property type="component" value="Unassembled WGS sequence"/>
</dbReference>
<sequence length="237" mass="28135">MEKLAIKKGYYEMIVSNCKDRVLNKNKKHDTIILKKKGKAVEMRIENKTNEVKVKILRGETDKTYIIESYENVLNTDQDIYRIEQTINFSKLRRETHRHCYVKLGNPFISIPKKEYKKLSPYMQNKFKLVDSQLPKCFDLHLLEDRDFLFSFFAEYKIFDYTQILGKVKPKLLTIHNLKPMKTIASKKTTTQYEVDGTVKRNTKKIYTNIFDENPIDLHTEPLNVPEKKIIPIDFFT</sequence>
<reference evidence="2" key="1">
    <citation type="journal article" date="2019" name="Int. J. Syst. Evol. Microbiol.">
        <title>The Global Catalogue of Microorganisms (GCM) 10K type strain sequencing project: providing services to taxonomists for standard genome sequencing and annotation.</title>
        <authorList>
            <consortium name="The Broad Institute Genomics Platform"/>
            <consortium name="The Broad Institute Genome Sequencing Center for Infectious Disease"/>
            <person name="Wu L."/>
            <person name="Ma J."/>
        </authorList>
    </citation>
    <scope>NUCLEOTIDE SEQUENCE [LARGE SCALE GENOMIC DNA]</scope>
    <source>
        <strain evidence="2">CGMCC 1.16060</strain>
    </source>
</reference>
<proteinExistence type="predicted"/>
<organism evidence="1 2">
    <name type="scientific">Flavobacterium limi</name>
    <dbReference type="NCBI Taxonomy" id="2045105"/>
    <lineage>
        <taxon>Bacteria</taxon>
        <taxon>Pseudomonadati</taxon>
        <taxon>Bacteroidota</taxon>
        <taxon>Flavobacteriia</taxon>
        <taxon>Flavobacteriales</taxon>
        <taxon>Flavobacteriaceae</taxon>
        <taxon>Flavobacterium</taxon>
    </lineage>
</organism>
<protein>
    <submittedName>
        <fullName evidence="1">Uncharacterized protein</fullName>
    </submittedName>
</protein>
<evidence type="ECO:0000313" key="2">
    <source>
        <dbReference type="Proteomes" id="UP000655016"/>
    </source>
</evidence>
<gene>
    <name evidence="1" type="ORF">GCM10011518_26460</name>
</gene>
<dbReference type="RefSeq" id="WP_163395240.1">
    <property type="nucleotide sequence ID" value="NZ_BMKP01000006.1"/>
</dbReference>